<keyword evidence="2" id="KW-1185">Reference proteome</keyword>
<dbReference type="EMBL" id="FOSL01000029">
    <property type="protein sequence ID" value="SFL07888.1"/>
    <property type="molecule type" value="Genomic_DNA"/>
</dbReference>
<reference evidence="1 2" key="1">
    <citation type="submission" date="2016-10" db="EMBL/GenBank/DDBJ databases">
        <authorList>
            <person name="Varghese N."/>
            <person name="Submissions S."/>
        </authorList>
    </citation>
    <scope>NUCLEOTIDE SEQUENCE [LARGE SCALE GENOMIC DNA]</scope>
    <source>
        <strain evidence="1 2">DSM 21822</strain>
    </source>
</reference>
<protein>
    <submittedName>
        <fullName evidence="1">Uncharacterized protein</fullName>
    </submittedName>
</protein>
<accession>A0A1I4EQ59</accession>
<dbReference type="AlphaFoldDB" id="A0A1I4EQ59"/>
<proteinExistence type="predicted"/>
<gene>
    <name evidence="1" type="ORF">SAMN04488498_12936</name>
</gene>
<name>A0A1I4EQ59_9HYPH</name>
<sequence>MIDRAKSVPLRTQPRLQNCGSVAELRERGGSRCAKVDPAIVLFQNWQRTQRVALVLCRLQQRLERRVINAVGLGRQDRDDPRSQAQMVLQTARWDVIDEEVGYSVAREAEVAAVTAALKLQDQLLDTPAQSLVGIVAKLEIIARTDREIGDPTDFPWPHIESVLRDLKKFVGNPPNDRPDRSAVRADAARYWAIAADLVRLEKAVTELPVIVDFREELTLGWSEPFRLDRREQEN</sequence>
<dbReference type="Proteomes" id="UP000323300">
    <property type="component" value="Unassembled WGS sequence"/>
</dbReference>
<evidence type="ECO:0000313" key="1">
    <source>
        <dbReference type="EMBL" id="SFL07888.1"/>
    </source>
</evidence>
<evidence type="ECO:0000313" key="2">
    <source>
        <dbReference type="Proteomes" id="UP000323300"/>
    </source>
</evidence>
<organism evidence="1 2">
    <name type="scientific">Neomesorhizobium albiziae</name>
    <dbReference type="NCBI Taxonomy" id="335020"/>
    <lineage>
        <taxon>Bacteria</taxon>
        <taxon>Pseudomonadati</taxon>
        <taxon>Pseudomonadota</taxon>
        <taxon>Alphaproteobacteria</taxon>
        <taxon>Hyphomicrobiales</taxon>
        <taxon>Phyllobacteriaceae</taxon>
        <taxon>Neomesorhizobium</taxon>
    </lineage>
</organism>